<accession>A0A5C5V9R9</accession>
<keyword evidence="3" id="KW-1185">Reference proteome</keyword>
<keyword evidence="1" id="KW-1133">Transmembrane helix</keyword>
<organism evidence="2 3">
    <name type="scientific">Blastopirellula retiformator</name>
    <dbReference type="NCBI Taxonomy" id="2527970"/>
    <lineage>
        <taxon>Bacteria</taxon>
        <taxon>Pseudomonadati</taxon>
        <taxon>Planctomycetota</taxon>
        <taxon>Planctomycetia</taxon>
        <taxon>Pirellulales</taxon>
        <taxon>Pirellulaceae</taxon>
        <taxon>Blastopirellula</taxon>
    </lineage>
</organism>
<keyword evidence="1" id="KW-0812">Transmembrane</keyword>
<comment type="caution">
    <text evidence="2">The sequence shown here is derived from an EMBL/GenBank/DDBJ whole genome shotgun (WGS) entry which is preliminary data.</text>
</comment>
<protein>
    <submittedName>
        <fullName evidence="2">Uncharacterized protein</fullName>
    </submittedName>
</protein>
<evidence type="ECO:0000313" key="3">
    <source>
        <dbReference type="Proteomes" id="UP000318878"/>
    </source>
</evidence>
<feature type="transmembrane region" description="Helical" evidence="1">
    <location>
        <begin position="26"/>
        <end position="46"/>
    </location>
</feature>
<keyword evidence="1" id="KW-0472">Membrane</keyword>
<dbReference type="EMBL" id="SJPF01000002">
    <property type="protein sequence ID" value="TWT34683.1"/>
    <property type="molecule type" value="Genomic_DNA"/>
</dbReference>
<dbReference type="Proteomes" id="UP000318878">
    <property type="component" value="Unassembled WGS sequence"/>
</dbReference>
<sequence length="145" mass="16441">MTSRNMTKDSDHDANQAKHRRITRRVVVMSICLTAGLLAVGALAGYRMATIYPPSQVFVIGVQTTATERIVYLQEEPNTMYWIESIGTSGSPNPWVTLRMRLYSMRGFAPTVPQERDRFPVPTDCERFTLVGALGEMYAYNRRFA</sequence>
<reference evidence="2 3" key="1">
    <citation type="submission" date="2019-02" db="EMBL/GenBank/DDBJ databases">
        <title>Deep-cultivation of Planctomycetes and their phenomic and genomic characterization uncovers novel biology.</title>
        <authorList>
            <person name="Wiegand S."/>
            <person name="Jogler M."/>
            <person name="Boedeker C."/>
            <person name="Pinto D."/>
            <person name="Vollmers J."/>
            <person name="Rivas-Marin E."/>
            <person name="Kohn T."/>
            <person name="Peeters S.H."/>
            <person name="Heuer A."/>
            <person name="Rast P."/>
            <person name="Oberbeckmann S."/>
            <person name="Bunk B."/>
            <person name="Jeske O."/>
            <person name="Meyerdierks A."/>
            <person name="Storesund J.E."/>
            <person name="Kallscheuer N."/>
            <person name="Luecker S."/>
            <person name="Lage O.M."/>
            <person name="Pohl T."/>
            <person name="Merkel B.J."/>
            <person name="Hornburger P."/>
            <person name="Mueller R.-W."/>
            <person name="Bruemmer F."/>
            <person name="Labrenz M."/>
            <person name="Spormann A.M."/>
            <person name="Op Den Camp H."/>
            <person name="Overmann J."/>
            <person name="Amann R."/>
            <person name="Jetten M.S.M."/>
            <person name="Mascher T."/>
            <person name="Medema M.H."/>
            <person name="Devos D.P."/>
            <person name="Kaster A.-K."/>
            <person name="Ovreas L."/>
            <person name="Rohde M."/>
            <person name="Galperin M.Y."/>
            <person name="Jogler C."/>
        </authorList>
    </citation>
    <scope>NUCLEOTIDE SEQUENCE [LARGE SCALE GENOMIC DNA]</scope>
    <source>
        <strain evidence="2 3">Enr8</strain>
    </source>
</reference>
<name>A0A5C5V9R9_9BACT</name>
<gene>
    <name evidence="2" type="ORF">Enr8_20960</name>
</gene>
<proteinExistence type="predicted"/>
<dbReference type="AlphaFoldDB" id="A0A5C5V9R9"/>
<evidence type="ECO:0000313" key="2">
    <source>
        <dbReference type="EMBL" id="TWT34683.1"/>
    </source>
</evidence>
<evidence type="ECO:0000256" key="1">
    <source>
        <dbReference type="SAM" id="Phobius"/>
    </source>
</evidence>